<dbReference type="EMBL" id="KV425929">
    <property type="protein sequence ID" value="KZV97546.1"/>
    <property type="molecule type" value="Genomic_DNA"/>
</dbReference>
<proteinExistence type="predicted"/>
<keyword evidence="2" id="KW-1185">Reference proteome</keyword>
<dbReference type="PANTHER" id="PTHR42039:SF1">
    <property type="entry name" value="PUTATIVE (AFU_ORTHOLOGUE AFUA_3G02940)-RELATED"/>
    <property type="match status" value="1"/>
</dbReference>
<gene>
    <name evidence="1" type="ORF">EXIGLDRAFT_607952</name>
</gene>
<dbReference type="Pfam" id="PF25312">
    <property type="entry name" value="Allergen_Asp_f_4"/>
    <property type="match status" value="1"/>
</dbReference>
<dbReference type="InParanoid" id="A0A165L976"/>
<dbReference type="GO" id="GO:0019863">
    <property type="term" value="F:IgE binding"/>
    <property type="evidence" value="ECO:0007669"/>
    <property type="project" value="InterPro"/>
</dbReference>
<dbReference type="GO" id="GO:0005576">
    <property type="term" value="C:extracellular region"/>
    <property type="evidence" value="ECO:0007669"/>
    <property type="project" value="InterPro"/>
</dbReference>
<protein>
    <recommendedName>
        <fullName evidence="3">Allergen Asp f 4</fullName>
    </recommendedName>
</protein>
<organism evidence="1 2">
    <name type="scientific">Exidia glandulosa HHB12029</name>
    <dbReference type="NCBI Taxonomy" id="1314781"/>
    <lineage>
        <taxon>Eukaryota</taxon>
        <taxon>Fungi</taxon>
        <taxon>Dikarya</taxon>
        <taxon>Basidiomycota</taxon>
        <taxon>Agaricomycotina</taxon>
        <taxon>Agaricomycetes</taxon>
        <taxon>Auriculariales</taxon>
        <taxon>Exidiaceae</taxon>
        <taxon>Exidia</taxon>
    </lineage>
</organism>
<accession>A0A165L976</accession>
<dbReference type="InterPro" id="IPR038903">
    <property type="entry name" value="Allergen_Asp_f_4"/>
</dbReference>
<dbReference type="AlphaFoldDB" id="A0A165L976"/>
<dbReference type="Proteomes" id="UP000077266">
    <property type="component" value="Unassembled WGS sequence"/>
</dbReference>
<dbReference type="OrthoDB" id="118256at2759"/>
<name>A0A165L976_EXIGL</name>
<evidence type="ECO:0000313" key="2">
    <source>
        <dbReference type="Proteomes" id="UP000077266"/>
    </source>
</evidence>
<reference evidence="1 2" key="1">
    <citation type="journal article" date="2016" name="Mol. Biol. Evol.">
        <title>Comparative Genomics of Early-Diverging Mushroom-Forming Fungi Provides Insights into the Origins of Lignocellulose Decay Capabilities.</title>
        <authorList>
            <person name="Nagy L.G."/>
            <person name="Riley R."/>
            <person name="Tritt A."/>
            <person name="Adam C."/>
            <person name="Daum C."/>
            <person name="Floudas D."/>
            <person name="Sun H."/>
            <person name="Yadav J.S."/>
            <person name="Pangilinan J."/>
            <person name="Larsson K.H."/>
            <person name="Matsuura K."/>
            <person name="Barry K."/>
            <person name="Labutti K."/>
            <person name="Kuo R."/>
            <person name="Ohm R.A."/>
            <person name="Bhattacharya S.S."/>
            <person name="Shirouzu T."/>
            <person name="Yoshinaga Y."/>
            <person name="Martin F.M."/>
            <person name="Grigoriev I.V."/>
            <person name="Hibbett D.S."/>
        </authorList>
    </citation>
    <scope>NUCLEOTIDE SEQUENCE [LARGE SCALE GENOMIC DNA]</scope>
    <source>
        <strain evidence="1 2">HHB12029</strain>
    </source>
</reference>
<evidence type="ECO:0000313" key="1">
    <source>
        <dbReference type="EMBL" id="KZV97546.1"/>
    </source>
</evidence>
<dbReference type="PANTHER" id="PTHR42039">
    <property type="entry name" value="PUTATIVE (AFU_ORTHOLOGUE AFUA_3G02940)-RELATED"/>
    <property type="match status" value="1"/>
</dbReference>
<evidence type="ECO:0008006" key="3">
    <source>
        <dbReference type="Google" id="ProtNLM"/>
    </source>
</evidence>
<sequence length="217" mass="22946">MDGDFCVDGFGGRTPGHETGETNTYVGNVGDPWGSNIITVDSALADQYKYTIKFVGSSHMTEPYKVVIWNKIGPDGQMTGWYGNSAVSFSLAPGAEQYVAFDENSQGGWGAAPGNDLPKDQWGGYDSTWGEFDFGDQKNNAWSGFDVSMIQAEAAGAAVQGMQICDVTNGPGVCSTITTNGARVDNAYKLKDAPTGGIGGNLGPGKVRLETIIEFND</sequence>